<dbReference type="EMBL" id="PISD01000082">
    <property type="protein sequence ID" value="PKG26007.1"/>
    <property type="molecule type" value="Genomic_DNA"/>
</dbReference>
<dbReference type="InterPro" id="IPR011659">
    <property type="entry name" value="WD40"/>
</dbReference>
<evidence type="ECO:0000256" key="4">
    <source>
        <dbReference type="ARBA" id="ARBA00022825"/>
    </source>
</evidence>
<evidence type="ECO:0000313" key="7">
    <source>
        <dbReference type="Proteomes" id="UP000233343"/>
    </source>
</evidence>
<dbReference type="InterPro" id="IPR029058">
    <property type="entry name" value="AB_hydrolase_fold"/>
</dbReference>
<dbReference type="Gene3D" id="3.40.50.1820">
    <property type="entry name" value="alpha/beta hydrolase"/>
    <property type="match status" value="1"/>
</dbReference>
<keyword evidence="4" id="KW-0720">Serine protease</keyword>
<evidence type="ECO:0000256" key="1">
    <source>
        <dbReference type="ARBA" id="ARBA00010040"/>
    </source>
</evidence>
<keyword evidence="3" id="KW-0378">Hydrolase</keyword>
<evidence type="ECO:0000256" key="3">
    <source>
        <dbReference type="ARBA" id="ARBA00022801"/>
    </source>
</evidence>
<dbReference type="PANTHER" id="PTHR42776">
    <property type="entry name" value="SERINE PEPTIDASE S9 FAMILY MEMBER"/>
    <property type="match status" value="1"/>
</dbReference>
<dbReference type="InterPro" id="IPR001375">
    <property type="entry name" value="Peptidase_S9_cat"/>
</dbReference>
<dbReference type="Pfam" id="PF07676">
    <property type="entry name" value="PD40"/>
    <property type="match status" value="2"/>
</dbReference>
<evidence type="ECO:0000259" key="5">
    <source>
        <dbReference type="Pfam" id="PF00326"/>
    </source>
</evidence>
<dbReference type="GO" id="GO:0004252">
    <property type="term" value="F:serine-type endopeptidase activity"/>
    <property type="evidence" value="ECO:0007669"/>
    <property type="project" value="TreeGrafter"/>
</dbReference>
<evidence type="ECO:0000256" key="2">
    <source>
        <dbReference type="ARBA" id="ARBA00022670"/>
    </source>
</evidence>
<dbReference type="AlphaFoldDB" id="A0A2N0Z933"/>
<sequence length="661" mass="74634">MSKRTVVPEDLFELKSITDPQLVAGGKDCIYVETVMLEEENTYSSNLYYLNVEEKSEPRQLTFGENRNHTPRWAPDGRSIAFVSDRKEGKSQIFILSMDGGEARQLTNINAGATNPVWSADGKQIAFNTSLKDGELLSDQLPAESNKKPMPLEVEKMKYKSDAKGFWDGKFNQIAIADVETAEATLLTEGTNDFQLQSWSPDGKYIVAVADLSEDIDTSFKSDVYLIDPQTKEMKNITGGEGHFGHVTWSPNSKKLGMFGQTREYENATLAKIWIYDLEENALSCLTNEWDVLVGDYTVGDFQQGTVTPGILWGEDNNSFYFIASDHGNTVLYYGTIDGAMYPALLEPRQHVYGLSTGGSLERAVIAISTPTHPGDLYLLQVSTGDKQQLTNVNEPFLHEKAIADVESFQFKSSDDWDIHGWLMKPAHFEEGEKYPLIVEIHGGPHAMYGNTYFHEFQTLAANGYAVLFINPRGSHGYGQKFVDAVRGDYGGKDYEDIMEAVDYALAAYDFIDADRLGVTGGSYGGFMTNWIIGHTDRFKAAVTQRSISNWISFYGVSDIGYYFTDWQIKSDLNDIEKLWKHSPLAYVNEMNTPLLILHSEKDFRCPIEQAEQLFIALKDRKKEAKFVRFPEANHELSRSGKPNLRISRLHYINNWFKEYI</sequence>
<organism evidence="6 7">
    <name type="scientific">Cytobacillus horneckiae</name>
    <dbReference type="NCBI Taxonomy" id="549687"/>
    <lineage>
        <taxon>Bacteria</taxon>
        <taxon>Bacillati</taxon>
        <taxon>Bacillota</taxon>
        <taxon>Bacilli</taxon>
        <taxon>Bacillales</taxon>
        <taxon>Bacillaceae</taxon>
        <taxon>Cytobacillus</taxon>
    </lineage>
</organism>
<proteinExistence type="inferred from homology"/>
<gene>
    <name evidence="6" type="ORF">CWS20_26225</name>
</gene>
<dbReference type="InterPro" id="IPR011042">
    <property type="entry name" value="6-blade_b-propeller_TolB-like"/>
</dbReference>
<dbReference type="SUPFAM" id="SSF82171">
    <property type="entry name" value="DPP6 N-terminal domain-like"/>
    <property type="match status" value="1"/>
</dbReference>
<evidence type="ECO:0000313" key="6">
    <source>
        <dbReference type="EMBL" id="PKG26007.1"/>
    </source>
</evidence>
<dbReference type="Gene3D" id="2.120.10.30">
    <property type="entry name" value="TolB, C-terminal domain"/>
    <property type="match status" value="2"/>
</dbReference>
<name>A0A2N0Z933_9BACI</name>
<keyword evidence="2" id="KW-0645">Protease</keyword>
<protein>
    <submittedName>
        <fullName evidence="6">S9 family peptidase</fullName>
    </submittedName>
</protein>
<reference evidence="6 7" key="1">
    <citation type="journal article" date="2010" name="Int. J. Syst. Evol. Microbiol.">
        <title>Bacillus horneckiae sp. nov., isolated from a spacecraft-assembly clean room.</title>
        <authorList>
            <person name="Vaishampayan P."/>
            <person name="Probst A."/>
            <person name="Krishnamurthi S."/>
            <person name="Ghosh S."/>
            <person name="Osman S."/>
            <person name="McDowall A."/>
            <person name="Ruckmani A."/>
            <person name="Mayilraj S."/>
            <person name="Venkateswaran K."/>
        </authorList>
    </citation>
    <scope>NUCLEOTIDE SEQUENCE [LARGE SCALE GENOMIC DNA]</scope>
    <source>
        <strain evidence="7">1PO1SC</strain>
    </source>
</reference>
<dbReference type="Proteomes" id="UP000233343">
    <property type="component" value="Unassembled WGS sequence"/>
</dbReference>
<dbReference type="PANTHER" id="PTHR42776:SF27">
    <property type="entry name" value="DIPEPTIDYL PEPTIDASE FAMILY MEMBER 6"/>
    <property type="match status" value="1"/>
</dbReference>
<dbReference type="Pfam" id="PF00326">
    <property type="entry name" value="Peptidase_S9"/>
    <property type="match status" value="1"/>
</dbReference>
<keyword evidence="7" id="KW-1185">Reference proteome</keyword>
<accession>A0A2N0Z933</accession>
<dbReference type="SUPFAM" id="SSF53474">
    <property type="entry name" value="alpha/beta-Hydrolases"/>
    <property type="match status" value="1"/>
</dbReference>
<feature type="domain" description="Peptidase S9 prolyl oligopeptidase catalytic" evidence="5">
    <location>
        <begin position="453"/>
        <end position="660"/>
    </location>
</feature>
<comment type="caution">
    <text evidence="6">The sequence shown here is derived from an EMBL/GenBank/DDBJ whole genome shotgun (WGS) entry which is preliminary data.</text>
</comment>
<dbReference type="GO" id="GO:0006508">
    <property type="term" value="P:proteolysis"/>
    <property type="evidence" value="ECO:0007669"/>
    <property type="project" value="UniProtKB-KW"/>
</dbReference>
<dbReference type="FunFam" id="3.40.50.1820:FF:000028">
    <property type="entry name" value="S9 family peptidase"/>
    <property type="match status" value="1"/>
</dbReference>
<comment type="similarity">
    <text evidence="1">Belongs to the peptidase S9C family.</text>
</comment>